<dbReference type="AlphaFoldDB" id="A0AAD7Z249"/>
<evidence type="ECO:0000313" key="3">
    <source>
        <dbReference type="Proteomes" id="UP001233999"/>
    </source>
</evidence>
<feature type="non-terminal residue" evidence="2">
    <location>
        <position position="1"/>
    </location>
</feature>
<reference evidence="2" key="2">
    <citation type="submission" date="2023-05" db="EMBL/GenBank/DDBJ databases">
        <authorList>
            <person name="Fouks B."/>
        </authorList>
    </citation>
    <scope>NUCLEOTIDE SEQUENCE</scope>
    <source>
        <strain evidence="2">Stay&amp;Tobe</strain>
        <tissue evidence="2">Testes</tissue>
    </source>
</reference>
<name>A0AAD7Z249_DIPPU</name>
<comment type="caution">
    <text evidence="2">The sequence shown here is derived from an EMBL/GenBank/DDBJ whole genome shotgun (WGS) entry which is preliminary data.</text>
</comment>
<proteinExistence type="predicted"/>
<gene>
    <name evidence="2" type="ORF">L9F63_009183</name>
</gene>
<dbReference type="EMBL" id="JASPKZ010010699">
    <property type="protein sequence ID" value="KAJ9573455.1"/>
    <property type="molecule type" value="Genomic_DNA"/>
</dbReference>
<evidence type="ECO:0000256" key="1">
    <source>
        <dbReference type="SAM" id="MobiDB-lite"/>
    </source>
</evidence>
<organism evidence="2 3">
    <name type="scientific">Diploptera punctata</name>
    <name type="common">Pacific beetle cockroach</name>
    <dbReference type="NCBI Taxonomy" id="6984"/>
    <lineage>
        <taxon>Eukaryota</taxon>
        <taxon>Metazoa</taxon>
        <taxon>Ecdysozoa</taxon>
        <taxon>Arthropoda</taxon>
        <taxon>Hexapoda</taxon>
        <taxon>Insecta</taxon>
        <taxon>Pterygota</taxon>
        <taxon>Neoptera</taxon>
        <taxon>Polyneoptera</taxon>
        <taxon>Dictyoptera</taxon>
        <taxon>Blattodea</taxon>
        <taxon>Blaberoidea</taxon>
        <taxon>Blaberidae</taxon>
        <taxon>Diplopterinae</taxon>
        <taxon>Diploptera</taxon>
    </lineage>
</organism>
<feature type="compositionally biased region" description="Polar residues" evidence="1">
    <location>
        <begin position="31"/>
        <end position="59"/>
    </location>
</feature>
<reference evidence="2" key="1">
    <citation type="journal article" date="2023" name="IScience">
        <title>Live-bearing cockroach genome reveals convergent evolutionary mechanisms linked to viviparity in insects and beyond.</title>
        <authorList>
            <person name="Fouks B."/>
            <person name="Harrison M.C."/>
            <person name="Mikhailova A.A."/>
            <person name="Marchal E."/>
            <person name="English S."/>
            <person name="Carruthers M."/>
            <person name="Jennings E.C."/>
            <person name="Chiamaka E.L."/>
            <person name="Frigard R.A."/>
            <person name="Pippel M."/>
            <person name="Attardo G.M."/>
            <person name="Benoit J.B."/>
            <person name="Bornberg-Bauer E."/>
            <person name="Tobe S.S."/>
        </authorList>
    </citation>
    <scope>NUCLEOTIDE SEQUENCE</scope>
    <source>
        <strain evidence="2">Stay&amp;Tobe</strain>
    </source>
</reference>
<accession>A0AAD7Z249</accession>
<dbReference type="Proteomes" id="UP001233999">
    <property type="component" value="Unassembled WGS sequence"/>
</dbReference>
<feature type="compositionally biased region" description="Basic and acidic residues" evidence="1">
    <location>
        <begin position="61"/>
        <end position="74"/>
    </location>
</feature>
<sequence>MSSEFDSSGEEYVPDSYCESSDDIINDKNRNTSAENGNIPVNVSSLCRPTKHTSMNDEVTNTDKETSSHKKEDIPNNNAFIRGLVQRKKINRSRRRDDLSIRKIHQSSKKLSMKILQANSSRVDEDDE</sequence>
<evidence type="ECO:0000313" key="2">
    <source>
        <dbReference type="EMBL" id="KAJ9573455.1"/>
    </source>
</evidence>
<keyword evidence="3" id="KW-1185">Reference proteome</keyword>
<protein>
    <submittedName>
        <fullName evidence="2">Uncharacterized protein</fullName>
    </submittedName>
</protein>
<feature type="region of interest" description="Disordered" evidence="1">
    <location>
        <begin position="1"/>
        <end position="76"/>
    </location>
</feature>